<dbReference type="OrthoDB" id="2293521at2"/>
<comment type="caution">
    <text evidence="3">The sequence shown here is derived from an EMBL/GenBank/DDBJ whole genome shotgun (WGS) entry which is preliminary data.</text>
</comment>
<keyword evidence="4" id="KW-1185">Reference proteome</keyword>
<comment type="similarity">
    <text evidence="1">Belongs to the YciI family.</text>
</comment>
<dbReference type="InterPro" id="IPR011008">
    <property type="entry name" value="Dimeric_a/b-barrel"/>
</dbReference>
<name>A0A0A4ADX1_9GAMM</name>
<dbReference type="RefSeq" id="WP_034887328.1">
    <property type="nucleotide sequence ID" value="NZ_JRUQ01000004.1"/>
</dbReference>
<evidence type="ECO:0000259" key="2">
    <source>
        <dbReference type="Pfam" id="PF03795"/>
    </source>
</evidence>
<evidence type="ECO:0000313" key="3">
    <source>
        <dbReference type="EMBL" id="KGT96053.1"/>
    </source>
</evidence>
<feature type="domain" description="YCII-related" evidence="2">
    <location>
        <begin position="6"/>
        <end position="85"/>
    </location>
</feature>
<gene>
    <name evidence="3" type="ORF">NG99_00670</name>
</gene>
<reference evidence="3 4" key="1">
    <citation type="submission" date="2014-10" db="EMBL/GenBank/DDBJ databases">
        <title>Genome sequence of Erwinia typographi M043b.</title>
        <authorList>
            <person name="Chan K.-G."/>
            <person name="Tan W.-S."/>
        </authorList>
    </citation>
    <scope>NUCLEOTIDE SEQUENCE [LARGE SCALE GENOMIC DNA]</scope>
    <source>
        <strain evidence="3 4">M043b</strain>
    </source>
</reference>
<dbReference type="eggNOG" id="COG2350">
    <property type="taxonomic scope" value="Bacteria"/>
</dbReference>
<protein>
    <recommendedName>
        <fullName evidence="2">YCII-related domain-containing protein</fullName>
    </recommendedName>
</protein>
<dbReference type="Gene3D" id="3.30.70.1060">
    <property type="entry name" value="Dimeric alpha+beta barrel"/>
    <property type="match status" value="1"/>
</dbReference>
<dbReference type="PANTHER" id="PTHR37828">
    <property type="entry name" value="GSR2449 PROTEIN"/>
    <property type="match status" value="1"/>
</dbReference>
<sequence length="109" mass="12467">MSLYIVRMDHPDGPEWNTFVREHVLYLKELIKQGKLIASGPLKNTPLRAGFLLFSANSLDEVTTMVNEDPFARENLIAQLDIQEWDPLFGQLTTLSSRKTAHELQDLID</sequence>
<dbReference type="STRING" id="371042.NG99_00670"/>
<dbReference type="Proteomes" id="UP000030351">
    <property type="component" value="Unassembled WGS sequence"/>
</dbReference>
<dbReference type="PANTHER" id="PTHR37828:SF1">
    <property type="entry name" value="YCII-RELATED DOMAIN-CONTAINING PROTEIN"/>
    <property type="match status" value="1"/>
</dbReference>
<dbReference type="Pfam" id="PF03795">
    <property type="entry name" value="YCII"/>
    <property type="match status" value="1"/>
</dbReference>
<proteinExistence type="inferred from homology"/>
<dbReference type="SUPFAM" id="SSF54909">
    <property type="entry name" value="Dimeric alpha+beta barrel"/>
    <property type="match status" value="1"/>
</dbReference>
<evidence type="ECO:0000256" key="1">
    <source>
        <dbReference type="ARBA" id="ARBA00007689"/>
    </source>
</evidence>
<dbReference type="InterPro" id="IPR005545">
    <property type="entry name" value="YCII"/>
</dbReference>
<evidence type="ECO:0000313" key="4">
    <source>
        <dbReference type="Proteomes" id="UP000030351"/>
    </source>
</evidence>
<organism evidence="3 4">
    <name type="scientific">Erwinia typographi</name>
    <dbReference type="NCBI Taxonomy" id="371042"/>
    <lineage>
        <taxon>Bacteria</taxon>
        <taxon>Pseudomonadati</taxon>
        <taxon>Pseudomonadota</taxon>
        <taxon>Gammaproteobacteria</taxon>
        <taxon>Enterobacterales</taxon>
        <taxon>Erwiniaceae</taxon>
        <taxon>Erwinia</taxon>
    </lineage>
</organism>
<dbReference type="EMBL" id="JRUQ01000004">
    <property type="protein sequence ID" value="KGT96053.1"/>
    <property type="molecule type" value="Genomic_DNA"/>
</dbReference>
<dbReference type="AlphaFoldDB" id="A0A0A4ADX1"/>
<accession>A0A0A4ADX1</accession>